<name>A0ABM2YHP3_GOSHI</name>
<dbReference type="RefSeq" id="XP_040930064.1">
    <property type="nucleotide sequence ID" value="XM_041074130.1"/>
</dbReference>
<proteinExistence type="predicted"/>
<dbReference type="PANTHER" id="PTHR11439:SF503">
    <property type="entry name" value="CYSTEINE-RICH RLK (RECEPTOR-LIKE PROTEIN KINASE) 8"/>
    <property type="match status" value="1"/>
</dbReference>
<dbReference type="Proteomes" id="UP000818029">
    <property type="component" value="Chromosome A07"/>
</dbReference>
<sequence length="128" mass="14569">MYIVSVLSKFLHCASEIHMIAAKRVYLKGTLAKGINFSKVEKFKLQGYFDSYWVGSLDNMRSTLGYCFTFGSGCFSWCSRKQEMVAQSTAKAKFIVATTTVNQVVWLKKIMDDLHLRQEGSIEVFVDN</sequence>
<accession>A0ABM2YHP3</accession>
<evidence type="ECO:0000313" key="1">
    <source>
        <dbReference type="Proteomes" id="UP000818029"/>
    </source>
</evidence>
<evidence type="ECO:0000313" key="2">
    <source>
        <dbReference type="RefSeq" id="XP_040930064.1"/>
    </source>
</evidence>
<dbReference type="PANTHER" id="PTHR11439">
    <property type="entry name" value="GAG-POL-RELATED RETROTRANSPOSON"/>
    <property type="match status" value="1"/>
</dbReference>
<keyword evidence="1" id="KW-1185">Reference proteome</keyword>
<gene>
    <name evidence="2" type="primary">LOC121203692</name>
</gene>
<organism evidence="1 2">
    <name type="scientific">Gossypium hirsutum</name>
    <name type="common">Upland cotton</name>
    <name type="synonym">Gossypium mexicanum</name>
    <dbReference type="NCBI Taxonomy" id="3635"/>
    <lineage>
        <taxon>Eukaryota</taxon>
        <taxon>Viridiplantae</taxon>
        <taxon>Streptophyta</taxon>
        <taxon>Embryophyta</taxon>
        <taxon>Tracheophyta</taxon>
        <taxon>Spermatophyta</taxon>
        <taxon>Magnoliopsida</taxon>
        <taxon>eudicotyledons</taxon>
        <taxon>Gunneridae</taxon>
        <taxon>Pentapetalae</taxon>
        <taxon>rosids</taxon>
        <taxon>malvids</taxon>
        <taxon>Malvales</taxon>
        <taxon>Malvaceae</taxon>
        <taxon>Malvoideae</taxon>
        <taxon>Gossypium</taxon>
    </lineage>
</organism>
<dbReference type="CDD" id="cd09272">
    <property type="entry name" value="RNase_HI_RT_Ty1"/>
    <property type="match status" value="1"/>
</dbReference>
<protein>
    <submittedName>
        <fullName evidence="2">Secreted RxLR effector protein 161-like</fullName>
    </submittedName>
</protein>
<reference evidence="1" key="1">
    <citation type="journal article" date="2020" name="Nat. Genet.">
        <title>Genomic diversifications of five Gossypium allopolyploid species and their impact on cotton improvement.</title>
        <authorList>
            <person name="Chen Z.J."/>
            <person name="Sreedasyam A."/>
            <person name="Ando A."/>
            <person name="Song Q."/>
            <person name="De Santiago L.M."/>
            <person name="Hulse-Kemp A.M."/>
            <person name="Ding M."/>
            <person name="Ye W."/>
            <person name="Kirkbride R.C."/>
            <person name="Jenkins J."/>
            <person name="Plott C."/>
            <person name="Lovell J."/>
            <person name="Lin Y.M."/>
            <person name="Vaughn R."/>
            <person name="Liu B."/>
            <person name="Simpson S."/>
            <person name="Scheffler B.E."/>
            <person name="Wen L."/>
            <person name="Saski C.A."/>
            <person name="Grover C.E."/>
            <person name="Hu G."/>
            <person name="Conover J.L."/>
            <person name="Carlson J.W."/>
            <person name="Shu S."/>
            <person name="Boston L.B."/>
            <person name="Williams M."/>
            <person name="Peterson D.G."/>
            <person name="McGee K."/>
            <person name="Jones D.C."/>
            <person name="Wendel J.F."/>
            <person name="Stelly D.M."/>
            <person name="Grimwood J."/>
            <person name="Schmutz J."/>
        </authorList>
    </citation>
    <scope>NUCLEOTIDE SEQUENCE [LARGE SCALE GENOMIC DNA]</scope>
    <source>
        <strain evidence="1">cv. TM-1</strain>
    </source>
</reference>
<reference evidence="2" key="2">
    <citation type="submission" date="2025-08" db="UniProtKB">
        <authorList>
            <consortium name="RefSeq"/>
        </authorList>
    </citation>
    <scope>IDENTIFICATION</scope>
</reference>
<dbReference type="GeneID" id="121203692"/>